<gene>
    <name evidence="1" type="ORF">DERYTH_LOCUS13525</name>
</gene>
<protein>
    <submittedName>
        <fullName evidence="1">26418_t:CDS:1</fullName>
    </submittedName>
</protein>
<sequence>MVFEKHIEGTPPSYIQGLCSIPTQVPKLIAELIIKCWNSHPTERPASEEIYDTICMWNNDILNDKQTKFVEQMTKADESLEKVLASNLSHPKVYSEEIYTSRRFDFLSQSITDNKL</sequence>
<proteinExistence type="predicted"/>
<organism evidence="1 2">
    <name type="scientific">Dentiscutata erythropus</name>
    <dbReference type="NCBI Taxonomy" id="1348616"/>
    <lineage>
        <taxon>Eukaryota</taxon>
        <taxon>Fungi</taxon>
        <taxon>Fungi incertae sedis</taxon>
        <taxon>Mucoromycota</taxon>
        <taxon>Glomeromycotina</taxon>
        <taxon>Glomeromycetes</taxon>
        <taxon>Diversisporales</taxon>
        <taxon>Gigasporaceae</taxon>
        <taxon>Dentiscutata</taxon>
    </lineage>
</organism>
<dbReference type="InterPro" id="IPR011009">
    <property type="entry name" value="Kinase-like_dom_sf"/>
</dbReference>
<keyword evidence="2" id="KW-1185">Reference proteome</keyword>
<comment type="caution">
    <text evidence="1">The sequence shown here is derived from an EMBL/GenBank/DDBJ whole genome shotgun (WGS) entry which is preliminary data.</text>
</comment>
<dbReference type="EMBL" id="CAJVPY010009561">
    <property type="protein sequence ID" value="CAG8710101.1"/>
    <property type="molecule type" value="Genomic_DNA"/>
</dbReference>
<dbReference type="OrthoDB" id="2396740at2759"/>
<reference evidence="1" key="1">
    <citation type="submission" date="2021-06" db="EMBL/GenBank/DDBJ databases">
        <authorList>
            <person name="Kallberg Y."/>
            <person name="Tangrot J."/>
            <person name="Rosling A."/>
        </authorList>
    </citation>
    <scope>NUCLEOTIDE SEQUENCE</scope>
    <source>
        <strain evidence="1">MA453B</strain>
    </source>
</reference>
<name>A0A9N9HXE5_9GLOM</name>
<dbReference type="Proteomes" id="UP000789405">
    <property type="component" value="Unassembled WGS sequence"/>
</dbReference>
<feature type="non-terminal residue" evidence="1">
    <location>
        <position position="1"/>
    </location>
</feature>
<dbReference type="Gene3D" id="1.10.510.10">
    <property type="entry name" value="Transferase(Phosphotransferase) domain 1"/>
    <property type="match status" value="1"/>
</dbReference>
<evidence type="ECO:0000313" key="1">
    <source>
        <dbReference type="EMBL" id="CAG8710101.1"/>
    </source>
</evidence>
<dbReference type="SUPFAM" id="SSF56112">
    <property type="entry name" value="Protein kinase-like (PK-like)"/>
    <property type="match status" value="1"/>
</dbReference>
<evidence type="ECO:0000313" key="2">
    <source>
        <dbReference type="Proteomes" id="UP000789405"/>
    </source>
</evidence>
<dbReference type="AlphaFoldDB" id="A0A9N9HXE5"/>
<feature type="non-terminal residue" evidence="1">
    <location>
        <position position="116"/>
    </location>
</feature>
<accession>A0A9N9HXE5</accession>